<dbReference type="PANTHER" id="PTHR40619:SF3">
    <property type="entry name" value="FUNGAL STAND N-TERMINAL GOODBYE DOMAIN-CONTAINING PROTEIN"/>
    <property type="match status" value="1"/>
</dbReference>
<dbReference type="Pfam" id="PF24883">
    <property type="entry name" value="NPHP3_N"/>
    <property type="match status" value="1"/>
</dbReference>
<dbReference type="EMBL" id="ML743551">
    <property type="protein sequence ID" value="KAE8143700.1"/>
    <property type="molecule type" value="Genomic_DNA"/>
</dbReference>
<dbReference type="OrthoDB" id="5419927at2759"/>
<dbReference type="GeneID" id="43642530"/>
<accession>A0A5N6TBP9</accession>
<gene>
    <name evidence="3" type="ORF">BDV38DRAFT_276782</name>
</gene>
<keyword evidence="4" id="KW-1185">Reference proteome</keyword>
<organism evidence="3 4">
    <name type="scientific">Aspergillus pseudotamarii</name>
    <dbReference type="NCBI Taxonomy" id="132259"/>
    <lineage>
        <taxon>Eukaryota</taxon>
        <taxon>Fungi</taxon>
        <taxon>Dikarya</taxon>
        <taxon>Ascomycota</taxon>
        <taxon>Pezizomycotina</taxon>
        <taxon>Eurotiomycetes</taxon>
        <taxon>Eurotiomycetidae</taxon>
        <taxon>Eurotiales</taxon>
        <taxon>Aspergillaceae</taxon>
        <taxon>Aspergillus</taxon>
        <taxon>Aspergillus subgen. Circumdati</taxon>
    </lineage>
</organism>
<sequence length="313" mass="35661">MKNSLAEILNNVVKLLEDQVHHVNTLPAQQHDTTLFMTEDELFHSLFIHYEQPTRDVGKILKLLNEFEASSQAQAQELLSCNEFTWWMESAHPKSLFVLGNFWLPGSSMISPLSILCATLALSLHMNARSIVLHFFCGLHQHGNDPVGGPTGLIQSLIAQLILSGSQFDMSFINTHSFKDDIRSHSLKELCSTFRELIEQLPPTVTVICMLDSITSFESKTWEAQWVDVINILDNIVRNERLRPIFKIIITTSFMRSGFTGDRMKIDHLVRLQPNVVGGERMSIGVTPRPWRSMEGYRQRMARADESDDDSDY</sequence>
<evidence type="ECO:0000313" key="4">
    <source>
        <dbReference type="Proteomes" id="UP000325672"/>
    </source>
</evidence>
<dbReference type="AlphaFoldDB" id="A0A5N6TBP9"/>
<keyword evidence="1" id="KW-0677">Repeat</keyword>
<evidence type="ECO:0000313" key="3">
    <source>
        <dbReference type="EMBL" id="KAE8143700.1"/>
    </source>
</evidence>
<proteinExistence type="predicted"/>
<dbReference type="InterPro" id="IPR056884">
    <property type="entry name" value="NPHP3-like_N"/>
</dbReference>
<evidence type="ECO:0000259" key="2">
    <source>
        <dbReference type="Pfam" id="PF24883"/>
    </source>
</evidence>
<name>A0A5N6TBP9_ASPPS</name>
<evidence type="ECO:0000256" key="1">
    <source>
        <dbReference type="ARBA" id="ARBA00022737"/>
    </source>
</evidence>
<reference evidence="3 4" key="1">
    <citation type="submission" date="2019-04" db="EMBL/GenBank/DDBJ databases">
        <title>Friends and foes A comparative genomics study of 23 Aspergillus species from section Flavi.</title>
        <authorList>
            <consortium name="DOE Joint Genome Institute"/>
            <person name="Kjaerbolling I."/>
            <person name="Vesth T."/>
            <person name="Frisvad J.C."/>
            <person name="Nybo J.L."/>
            <person name="Theobald S."/>
            <person name="Kildgaard S."/>
            <person name="Isbrandt T."/>
            <person name="Kuo A."/>
            <person name="Sato A."/>
            <person name="Lyhne E.K."/>
            <person name="Kogle M.E."/>
            <person name="Wiebenga A."/>
            <person name="Kun R.S."/>
            <person name="Lubbers R.J."/>
            <person name="Makela M.R."/>
            <person name="Barry K."/>
            <person name="Chovatia M."/>
            <person name="Clum A."/>
            <person name="Daum C."/>
            <person name="Haridas S."/>
            <person name="He G."/>
            <person name="LaButti K."/>
            <person name="Lipzen A."/>
            <person name="Mondo S."/>
            <person name="Riley R."/>
            <person name="Salamov A."/>
            <person name="Simmons B.A."/>
            <person name="Magnuson J.K."/>
            <person name="Henrissat B."/>
            <person name="Mortensen U.H."/>
            <person name="Larsen T.O."/>
            <person name="Devries R.P."/>
            <person name="Grigoriev I.V."/>
            <person name="Machida M."/>
            <person name="Baker S.E."/>
            <person name="Andersen M.R."/>
        </authorList>
    </citation>
    <scope>NUCLEOTIDE SEQUENCE [LARGE SCALE GENOMIC DNA]</scope>
    <source>
        <strain evidence="3 4">CBS 117625</strain>
    </source>
</reference>
<feature type="domain" description="Nephrocystin 3-like N-terminal" evidence="2">
    <location>
        <begin position="76"/>
        <end position="251"/>
    </location>
</feature>
<dbReference type="PANTHER" id="PTHR40619">
    <property type="entry name" value="FUNGAL STAND N-TERMINAL GOODBYE DOMAIN-CONTAINING PROTEIN"/>
    <property type="match status" value="1"/>
</dbReference>
<dbReference type="RefSeq" id="XP_031919763.1">
    <property type="nucleotide sequence ID" value="XM_032058320.1"/>
</dbReference>
<protein>
    <recommendedName>
        <fullName evidence="2">Nephrocystin 3-like N-terminal domain-containing protein</fullName>
    </recommendedName>
</protein>
<dbReference type="Proteomes" id="UP000325672">
    <property type="component" value="Unassembled WGS sequence"/>
</dbReference>